<dbReference type="GO" id="GO:0051213">
    <property type="term" value="F:dioxygenase activity"/>
    <property type="evidence" value="ECO:0007669"/>
    <property type="project" value="UniProtKB-KW"/>
</dbReference>
<dbReference type="InterPro" id="IPR037151">
    <property type="entry name" value="AlkB-like_sf"/>
</dbReference>
<comment type="similarity">
    <text evidence="2">Belongs to the alkB family.</text>
</comment>
<evidence type="ECO:0000256" key="5">
    <source>
        <dbReference type="ARBA" id="ARBA00023002"/>
    </source>
</evidence>
<dbReference type="PROSITE" id="PS51471">
    <property type="entry name" value="FE2OG_OXY"/>
    <property type="match status" value="1"/>
</dbReference>
<keyword evidence="4" id="KW-0223">Dioxygenase</keyword>
<sequence length="274" mass="30444">MKISPFLVPGSEEVYYISNFVSNAEEEYLIRKVCESPKQKWKHPANRRLQVLGGEITPKNQLLSQAMPAYIDSYPDIVTRLRETGAFRSSPHGGPNHVILNEYLPGQGIMPHEDGPAYFPVVATISLGSHTVFHYYKYRSDVNSDIPVEGGGRAVNSSPALSILLEPRSVVITMSSFYSSCLHGIQEIAEDVIAVPPRLDDNGHAQSDHIPGHQDEEDIPLLAGVGSRVANWKMITGENRRQILDMGGVMKRCTRYSLTCRDVERVSRASIGKR</sequence>
<reference evidence="10 11" key="1">
    <citation type="submission" date="2014-06" db="EMBL/GenBank/DDBJ databases">
        <title>Evolutionary Origins and Diversification of the Mycorrhizal Mutualists.</title>
        <authorList>
            <consortium name="DOE Joint Genome Institute"/>
            <consortium name="Mycorrhizal Genomics Consortium"/>
            <person name="Kohler A."/>
            <person name="Kuo A."/>
            <person name="Nagy L.G."/>
            <person name="Floudas D."/>
            <person name="Copeland A."/>
            <person name="Barry K.W."/>
            <person name="Cichocki N."/>
            <person name="Veneault-Fourrey C."/>
            <person name="LaButti K."/>
            <person name="Lindquist E.A."/>
            <person name="Lipzen A."/>
            <person name="Lundell T."/>
            <person name="Morin E."/>
            <person name="Murat C."/>
            <person name="Riley R."/>
            <person name="Ohm R."/>
            <person name="Sun H."/>
            <person name="Tunlid A."/>
            <person name="Henrissat B."/>
            <person name="Grigoriev I.V."/>
            <person name="Hibbett D.S."/>
            <person name="Martin F."/>
        </authorList>
    </citation>
    <scope>NUCLEOTIDE SEQUENCE [LARGE SCALE GENOMIC DNA]</scope>
    <source>
        <strain evidence="10 11">FD-325 SS-3</strain>
    </source>
</reference>
<evidence type="ECO:0000313" key="10">
    <source>
        <dbReference type="EMBL" id="KII83615.1"/>
    </source>
</evidence>
<dbReference type="GO" id="GO:0005634">
    <property type="term" value="C:nucleus"/>
    <property type="evidence" value="ECO:0007669"/>
    <property type="project" value="UniProtKB-SubCell"/>
</dbReference>
<evidence type="ECO:0000256" key="3">
    <source>
        <dbReference type="ARBA" id="ARBA00022723"/>
    </source>
</evidence>
<accession>A0A0C9SWC4</accession>
<feature type="domain" description="Fe2OG dioxygenase" evidence="9">
    <location>
        <begin position="94"/>
        <end position="207"/>
    </location>
</feature>
<dbReference type="HOGENOM" id="CLU_059836_0_0_1"/>
<gene>
    <name evidence="10" type="ORF">PLICRDRAFT_47086</name>
</gene>
<evidence type="ECO:0000256" key="8">
    <source>
        <dbReference type="RuleBase" id="RU003682"/>
    </source>
</evidence>
<keyword evidence="6 8" id="KW-0408">Iron</keyword>
<dbReference type="GO" id="GO:0046872">
    <property type="term" value="F:metal ion binding"/>
    <property type="evidence" value="ECO:0007669"/>
    <property type="project" value="UniProtKB-KW"/>
</dbReference>
<dbReference type="PANTHER" id="PTHR46030">
    <property type="entry name" value="ALPHA-KETOGLUTARATE-DEPENDENT DIOXYGENASE ALKB HOMOLOG 6"/>
    <property type="match status" value="1"/>
</dbReference>
<dbReference type="OrthoDB" id="412814at2759"/>
<dbReference type="PANTHER" id="PTHR46030:SF1">
    <property type="entry name" value="ALPHA-KETOGLUTARATE-DEPENDENT DIOXYGENASE ALKB HOMOLOG 6"/>
    <property type="match status" value="1"/>
</dbReference>
<keyword evidence="11" id="KW-1185">Reference proteome</keyword>
<evidence type="ECO:0000259" key="9">
    <source>
        <dbReference type="PROSITE" id="PS51471"/>
    </source>
</evidence>
<comment type="similarity">
    <text evidence="8">Belongs to the iron/ascorbate-dependent oxidoreductase family.</text>
</comment>
<evidence type="ECO:0000256" key="4">
    <source>
        <dbReference type="ARBA" id="ARBA00022964"/>
    </source>
</evidence>
<keyword evidence="7" id="KW-0539">Nucleus</keyword>
<organism evidence="10 11">
    <name type="scientific">Plicaturopsis crispa FD-325 SS-3</name>
    <dbReference type="NCBI Taxonomy" id="944288"/>
    <lineage>
        <taxon>Eukaryota</taxon>
        <taxon>Fungi</taxon>
        <taxon>Dikarya</taxon>
        <taxon>Basidiomycota</taxon>
        <taxon>Agaricomycotina</taxon>
        <taxon>Agaricomycetes</taxon>
        <taxon>Agaricomycetidae</taxon>
        <taxon>Amylocorticiales</taxon>
        <taxon>Amylocorticiaceae</taxon>
        <taxon>Plicatura</taxon>
        <taxon>Plicaturopsis crispa</taxon>
    </lineage>
</organism>
<dbReference type="Gene3D" id="2.60.120.590">
    <property type="entry name" value="Alpha-ketoglutarate-dependent dioxygenase AlkB-like"/>
    <property type="match status" value="1"/>
</dbReference>
<evidence type="ECO:0000256" key="2">
    <source>
        <dbReference type="ARBA" id="ARBA00007879"/>
    </source>
</evidence>
<dbReference type="SUPFAM" id="SSF51197">
    <property type="entry name" value="Clavaminate synthase-like"/>
    <property type="match status" value="1"/>
</dbReference>
<name>A0A0C9SWC4_PLICR</name>
<dbReference type="InterPro" id="IPR032862">
    <property type="entry name" value="ALKBH6"/>
</dbReference>
<protein>
    <recommendedName>
        <fullName evidence="9">Fe2OG dioxygenase domain-containing protein</fullName>
    </recommendedName>
</protein>
<comment type="subcellular location">
    <subcellularLocation>
        <location evidence="1">Nucleus</location>
    </subcellularLocation>
</comment>
<dbReference type="AlphaFoldDB" id="A0A0C9SWC4"/>
<keyword evidence="3 8" id="KW-0479">Metal-binding</keyword>
<keyword evidence="5 8" id="KW-0560">Oxidoreductase</keyword>
<evidence type="ECO:0000256" key="6">
    <source>
        <dbReference type="ARBA" id="ARBA00023004"/>
    </source>
</evidence>
<dbReference type="EMBL" id="KN832575">
    <property type="protein sequence ID" value="KII83615.1"/>
    <property type="molecule type" value="Genomic_DNA"/>
</dbReference>
<evidence type="ECO:0000256" key="7">
    <source>
        <dbReference type="ARBA" id="ARBA00023242"/>
    </source>
</evidence>
<dbReference type="Proteomes" id="UP000053263">
    <property type="component" value="Unassembled WGS sequence"/>
</dbReference>
<dbReference type="InterPro" id="IPR005123">
    <property type="entry name" value="Oxoglu/Fe-dep_dioxygenase_dom"/>
</dbReference>
<evidence type="ECO:0000313" key="11">
    <source>
        <dbReference type="Proteomes" id="UP000053263"/>
    </source>
</evidence>
<proteinExistence type="inferred from homology"/>
<evidence type="ECO:0000256" key="1">
    <source>
        <dbReference type="ARBA" id="ARBA00004123"/>
    </source>
</evidence>